<organism evidence="1 2">
    <name type="scientific">Parasphingorhabdus marina DSM 22363</name>
    <dbReference type="NCBI Taxonomy" id="1123272"/>
    <lineage>
        <taxon>Bacteria</taxon>
        <taxon>Pseudomonadati</taxon>
        <taxon>Pseudomonadota</taxon>
        <taxon>Alphaproteobacteria</taxon>
        <taxon>Sphingomonadales</taxon>
        <taxon>Sphingomonadaceae</taxon>
        <taxon>Parasphingorhabdus</taxon>
    </lineage>
</organism>
<protein>
    <submittedName>
        <fullName evidence="1">Uncharacterized protein</fullName>
    </submittedName>
</protein>
<evidence type="ECO:0000313" key="2">
    <source>
        <dbReference type="Proteomes" id="UP000185192"/>
    </source>
</evidence>
<evidence type="ECO:0000313" key="1">
    <source>
        <dbReference type="EMBL" id="SIO07264.1"/>
    </source>
</evidence>
<dbReference type="EMBL" id="FSQW01000002">
    <property type="protein sequence ID" value="SIO07264.1"/>
    <property type="molecule type" value="Genomic_DNA"/>
</dbReference>
<dbReference type="Proteomes" id="UP000185192">
    <property type="component" value="Unassembled WGS sequence"/>
</dbReference>
<accession>A0A1N6GID1</accession>
<keyword evidence="2" id="KW-1185">Reference proteome</keyword>
<proteinExistence type="predicted"/>
<sequence length="154" mass="17175">MLAVSAKTVQAGCTMNTTSKMTVLENILERAATQLGDVTEPVMAQYYSDHPNAQQSFREHGLGNTRKLEAEMVESVLYCIMNWLERPQEIRIMFGSTVPHHEDTLRVSSDWFTGLVDAGIAVIDETIPASENEERQVLQEIHAGLTSVVKEARI</sequence>
<dbReference type="STRING" id="1123272.SAMN02745824_2842"/>
<name>A0A1N6GID1_9SPHN</name>
<reference evidence="2" key="1">
    <citation type="submission" date="2016-11" db="EMBL/GenBank/DDBJ databases">
        <authorList>
            <person name="Varghese N."/>
            <person name="Submissions S."/>
        </authorList>
    </citation>
    <scope>NUCLEOTIDE SEQUENCE [LARGE SCALE GENOMIC DNA]</scope>
    <source>
        <strain evidence="2">DSM 22363</strain>
    </source>
</reference>
<gene>
    <name evidence="1" type="ORF">SAMN02745824_2842</name>
</gene>
<dbReference type="AlphaFoldDB" id="A0A1N6GID1"/>